<evidence type="ECO:0000313" key="2">
    <source>
        <dbReference type="Proteomes" id="UP000237040"/>
    </source>
</evidence>
<comment type="caution">
    <text evidence="1">The sequence shown here is derived from an EMBL/GenBank/DDBJ whole genome shotgun (WGS) entry which is preliminary data.</text>
</comment>
<organism evidence="1 2">
    <name type="scientific">Caldisericum exile</name>
    <dbReference type="NCBI Taxonomy" id="693075"/>
    <lineage>
        <taxon>Bacteria</taxon>
        <taxon>Pseudomonadati</taxon>
        <taxon>Caldisericota/Cryosericota group</taxon>
        <taxon>Caldisericota</taxon>
        <taxon>Caldisericia</taxon>
        <taxon>Caldisericales</taxon>
        <taxon>Caldisericaceae</taxon>
        <taxon>Caldisericum</taxon>
    </lineage>
</organism>
<dbReference type="RefSeq" id="WP_424586819.1">
    <property type="nucleotide sequence ID" value="NZ_JBNATC010000002.1"/>
</dbReference>
<proteinExistence type="predicted"/>
<dbReference type="InterPro" id="IPR036520">
    <property type="entry name" value="UPF0759_sf"/>
</dbReference>
<protein>
    <submittedName>
        <fullName evidence="1">DUF72 domain-containing protein</fullName>
    </submittedName>
</protein>
<reference evidence="1 2" key="1">
    <citation type="submission" date="2018-01" db="EMBL/GenBank/DDBJ databases">
        <title>Metagenomic assembled genomes from two thermal pools in the Uzon Caldera, Kamchatka, Russia.</title>
        <authorList>
            <person name="Wilkins L."/>
            <person name="Ettinger C."/>
        </authorList>
    </citation>
    <scope>NUCLEOTIDE SEQUENCE [LARGE SCALE GENOMIC DNA]</scope>
    <source>
        <strain evidence="1">ZAV-07</strain>
    </source>
</reference>
<dbReference type="EMBL" id="PNIL01000030">
    <property type="protein sequence ID" value="PMP68015.1"/>
    <property type="molecule type" value="Genomic_DNA"/>
</dbReference>
<gene>
    <name evidence="1" type="ORF">C0189_02170</name>
</gene>
<evidence type="ECO:0000313" key="1">
    <source>
        <dbReference type="EMBL" id="PMP68015.1"/>
    </source>
</evidence>
<dbReference type="AlphaFoldDB" id="A0A2J6WEX9"/>
<dbReference type="Proteomes" id="UP000237040">
    <property type="component" value="Unassembled WGS sequence"/>
</dbReference>
<sequence>MENFIGTSGYYYQGWIGEFYPEGMNSKDFFEYYERFFNTVELNSTFYHMPRKNTMKSLKRKLKEDFLVSVKLNRTITHVKRLKDVKDLLQMFFESVLELEKNLGVVLVQLPPSLKRNDELLYSFIEILPKNVKFAIEFRHKTWLDDNVFQILRNNNIAFVVTHGDNYPLCKIDTANFAYIRLHGPKELYASSYSSEELKEWANHIRSLNKKGLSAFVYFNNDFYCYAVKNALTLKKLLS</sequence>
<name>A0A2J6WEX9_9BACT</name>
<dbReference type="InterPro" id="IPR002763">
    <property type="entry name" value="DUF72"/>
</dbReference>
<accession>A0A2J6WEX9</accession>
<dbReference type="PANTHER" id="PTHR30348">
    <property type="entry name" value="UNCHARACTERIZED PROTEIN YECE"/>
    <property type="match status" value="1"/>
</dbReference>
<dbReference type="Gene3D" id="3.20.20.410">
    <property type="entry name" value="Protein of unknown function UPF0759"/>
    <property type="match status" value="1"/>
</dbReference>
<dbReference type="Pfam" id="PF01904">
    <property type="entry name" value="DUF72"/>
    <property type="match status" value="1"/>
</dbReference>
<dbReference type="PANTHER" id="PTHR30348:SF4">
    <property type="entry name" value="DUF72 DOMAIN-CONTAINING PROTEIN"/>
    <property type="match status" value="1"/>
</dbReference>
<dbReference type="SUPFAM" id="SSF117396">
    <property type="entry name" value="TM1631-like"/>
    <property type="match status" value="1"/>
</dbReference>